<dbReference type="EMBL" id="CATNWA010006075">
    <property type="protein sequence ID" value="CAI9551346.1"/>
    <property type="molecule type" value="Genomic_DNA"/>
</dbReference>
<sequence>KHDSTTALLTSQPCWNRVAIHQPSTTPSIWTIQGCMALISEQDCLKISLHVFFCPMQPFLLVSIAALLIRCMDLAEIFLNVPSSESATNLLIVRRSRLSFQEISNVFIPRPRH</sequence>
<proteinExistence type="predicted"/>
<keyword evidence="3" id="KW-1185">Reference proteome</keyword>
<keyword evidence="1" id="KW-0812">Transmembrane</keyword>
<protein>
    <submittedName>
        <fullName evidence="2">Uncharacterized protein</fullName>
    </submittedName>
</protein>
<comment type="caution">
    <text evidence="2">The sequence shown here is derived from an EMBL/GenBank/DDBJ whole genome shotgun (WGS) entry which is preliminary data.</text>
</comment>
<evidence type="ECO:0000256" key="1">
    <source>
        <dbReference type="SAM" id="Phobius"/>
    </source>
</evidence>
<organism evidence="2 3">
    <name type="scientific">Staurois parvus</name>
    <dbReference type="NCBI Taxonomy" id="386267"/>
    <lineage>
        <taxon>Eukaryota</taxon>
        <taxon>Metazoa</taxon>
        <taxon>Chordata</taxon>
        <taxon>Craniata</taxon>
        <taxon>Vertebrata</taxon>
        <taxon>Euteleostomi</taxon>
        <taxon>Amphibia</taxon>
        <taxon>Batrachia</taxon>
        <taxon>Anura</taxon>
        <taxon>Neobatrachia</taxon>
        <taxon>Ranoidea</taxon>
        <taxon>Ranidae</taxon>
        <taxon>Staurois</taxon>
    </lineage>
</organism>
<keyword evidence="1" id="KW-1133">Transmembrane helix</keyword>
<dbReference type="Proteomes" id="UP001162483">
    <property type="component" value="Unassembled WGS sequence"/>
</dbReference>
<gene>
    <name evidence="2" type="ORF">SPARVUS_LOCUS3733816</name>
</gene>
<feature type="transmembrane region" description="Helical" evidence="1">
    <location>
        <begin position="47"/>
        <end position="69"/>
    </location>
</feature>
<name>A0ABN9BV20_9NEOB</name>
<reference evidence="2" key="1">
    <citation type="submission" date="2023-05" db="EMBL/GenBank/DDBJ databases">
        <authorList>
            <person name="Stuckert A."/>
        </authorList>
    </citation>
    <scope>NUCLEOTIDE SEQUENCE</scope>
</reference>
<keyword evidence="1" id="KW-0472">Membrane</keyword>
<evidence type="ECO:0000313" key="2">
    <source>
        <dbReference type="EMBL" id="CAI9551346.1"/>
    </source>
</evidence>
<accession>A0ABN9BV20</accession>
<evidence type="ECO:0000313" key="3">
    <source>
        <dbReference type="Proteomes" id="UP001162483"/>
    </source>
</evidence>
<feature type="non-terminal residue" evidence="2">
    <location>
        <position position="1"/>
    </location>
</feature>